<dbReference type="GO" id="GO:0008270">
    <property type="term" value="F:zinc ion binding"/>
    <property type="evidence" value="ECO:0007669"/>
    <property type="project" value="UniProtKB-KW"/>
</dbReference>
<dbReference type="GO" id="GO:0003676">
    <property type="term" value="F:nucleic acid binding"/>
    <property type="evidence" value="ECO:0007669"/>
    <property type="project" value="InterPro"/>
</dbReference>
<reference evidence="5" key="1">
    <citation type="submission" date="2025-08" db="UniProtKB">
        <authorList>
            <consortium name="RefSeq"/>
        </authorList>
    </citation>
    <scope>IDENTIFICATION</scope>
</reference>
<dbReference type="RefSeq" id="XP_013888979.1">
    <property type="nucleotide sequence ID" value="XM_014033525.1"/>
</dbReference>
<proteinExistence type="predicted"/>
<evidence type="ECO:0000256" key="2">
    <source>
        <dbReference type="SAM" id="MobiDB-lite"/>
    </source>
</evidence>
<feature type="region of interest" description="Disordered" evidence="2">
    <location>
        <begin position="331"/>
        <end position="358"/>
    </location>
</feature>
<dbReference type="OrthoDB" id="8960909at2759"/>
<dbReference type="Gene3D" id="4.10.60.10">
    <property type="entry name" value="Zinc finger, CCHC-type"/>
    <property type="match status" value="1"/>
</dbReference>
<dbReference type="SMART" id="SM00343">
    <property type="entry name" value="ZnF_C2HC"/>
    <property type="match status" value="1"/>
</dbReference>
<sequence>MFNRQEDDEVVVHSPYRVLINQIHNPPCPDNEEQEAAEPSAPPPYKDTPRTTRSQGEMPKWSKKMGGLFSPTPPQLLTTSGPEVEICPLIALPHPMMGQDNGAGGVHPDQVLVYRTWTQEDVKKACEGIPPPKEDVEQCIQGVNNLRASYHLNGVELQQVWMCIMGATWHLVRGDYDPNNNNQNPPAPLAPGSAELDQRARALNDRVRQRYRQRADYTEIGRCRQKDDEPFDDYRVRMTKVFRAHSGLVDNGDENGPYQQQLKNALHAGSTSQKHHWVSKHYIGLPNGTLSDYLTHAVHAERVTKIKKNTKATEKATFWVEEDENAVYWQNPQARGRGRGRSRGRGRGGLSRSMGNPRACWSCGKEGHMARDCRSSPQNNPSSSA</sequence>
<dbReference type="SUPFAM" id="SSF57756">
    <property type="entry name" value="Retrovirus zinc finger-like domains"/>
    <property type="match status" value="1"/>
</dbReference>
<name>A0A2I4D9R2_AUSLI</name>
<dbReference type="InParanoid" id="A0A2I4D9R2"/>
<feature type="compositionally biased region" description="Basic residues" evidence="2">
    <location>
        <begin position="336"/>
        <end position="346"/>
    </location>
</feature>
<evidence type="ECO:0000256" key="1">
    <source>
        <dbReference type="PROSITE-ProRule" id="PRU00047"/>
    </source>
</evidence>
<feature type="domain" description="CCHC-type" evidence="3">
    <location>
        <begin position="360"/>
        <end position="375"/>
    </location>
</feature>
<keyword evidence="1" id="KW-0479">Metal-binding</keyword>
<dbReference type="KEGG" id="alim:106536312"/>
<accession>A0A2I4D9R2</accession>
<dbReference type="InterPro" id="IPR001878">
    <property type="entry name" value="Znf_CCHC"/>
</dbReference>
<dbReference type="Proteomes" id="UP000192220">
    <property type="component" value="Unplaced"/>
</dbReference>
<keyword evidence="1" id="KW-0863">Zinc-finger</keyword>
<dbReference type="Pfam" id="PF00098">
    <property type="entry name" value="zf-CCHC"/>
    <property type="match status" value="1"/>
</dbReference>
<protein>
    <submittedName>
        <fullName evidence="5">Uncharacterized protein LOC106536312</fullName>
    </submittedName>
</protein>
<dbReference type="GeneID" id="106536312"/>
<dbReference type="AlphaFoldDB" id="A0A2I4D9R2"/>
<gene>
    <name evidence="5" type="primary">LOC106536312</name>
</gene>
<evidence type="ECO:0000313" key="5">
    <source>
        <dbReference type="RefSeq" id="XP_013888979.1"/>
    </source>
</evidence>
<evidence type="ECO:0000259" key="3">
    <source>
        <dbReference type="PROSITE" id="PS50158"/>
    </source>
</evidence>
<dbReference type="InterPro" id="IPR036875">
    <property type="entry name" value="Znf_CCHC_sf"/>
</dbReference>
<evidence type="ECO:0000313" key="4">
    <source>
        <dbReference type="Proteomes" id="UP000192220"/>
    </source>
</evidence>
<dbReference type="PROSITE" id="PS50158">
    <property type="entry name" value="ZF_CCHC"/>
    <property type="match status" value="1"/>
</dbReference>
<organism evidence="4 5">
    <name type="scientific">Austrofundulus limnaeus</name>
    <name type="common">Annual killifish</name>
    <dbReference type="NCBI Taxonomy" id="52670"/>
    <lineage>
        <taxon>Eukaryota</taxon>
        <taxon>Metazoa</taxon>
        <taxon>Chordata</taxon>
        <taxon>Craniata</taxon>
        <taxon>Vertebrata</taxon>
        <taxon>Euteleostomi</taxon>
        <taxon>Actinopterygii</taxon>
        <taxon>Neopterygii</taxon>
        <taxon>Teleostei</taxon>
        <taxon>Neoteleostei</taxon>
        <taxon>Acanthomorphata</taxon>
        <taxon>Ovalentaria</taxon>
        <taxon>Atherinomorphae</taxon>
        <taxon>Cyprinodontiformes</taxon>
        <taxon>Rivulidae</taxon>
        <taxon>Austrofundulus</taxon>
    </lineage>
</organism>
<keyword evidence="4" id="KW-1185">Reference proteome</keyword>
<feature type="region of interest" description="Disordered" evidence="2">
    <location>
        <begin position="21"/>
        <end position="77"/>
    </location>
</feature>
<keyword evidence="1" id="KW-0862">Zinc</keyword>